<dbReference type="InterPro" id="IPR001128">
    <property type="entry name" value="Cyt_P450"/>
</dbReference>
<reference evidence="9" key="1">
    <citation type="journal article" date="2014" name="BMC Genomics">
        <title>Genome characteristics reveal the impact of lichenization on lichen-forming fungus Endocarpon pusillum Hedwig (Verrucariales, Ascomycota).</title>
        <authorList>
            <person name="Wang Y.-Y."/>
            <person name="Liu B."/>
            <person name="Zhang X.-Y."/>
            <person name="Zhou Q.-M."/>
            <person name="Zhang T."/>
            <person name="Li H."/>
            <person name="Yu Y.-F."/>
            <person name="Zhang X.-L."/>
            <person name="Hao X.-Y."/>
            <person name="Wang M."/>
            <person name="Wang L."/>
            <person name="Wei J.-C."/>
        </authorList>
    </citation>
    <scope>NUCLEOTIDE SEQUENCE [LARGE SCALE GENOMIC DNA]</scope>
    <source>
        <strain evidence="9">Z07020 / HMAS-L-300199</strain>
    </source>
</reference>
<keyword evidence="6 7" id="KW-0408">Iron</keyword>
<name>U1GPH8_ENDPU</name>
<dbReference type="GO" id="GO:0006631">
    <property type="term" value="P:fatty acid metabolic process"/>
    <property type="evidence" value="ECO:0007669"/>
    <property type="project" value="UniProtKB-ARBA"/>
</dbReference>
<dbReference type="GO" id="GO:0004601">
    <property type="term" value="F:peroxidase activity"/>
    <property type="evidence" value="ECO:0007669"/>
    <property type="project" value="InterPro"/>
</dbReference>
<dbReference type="EMBL" id="KE720887">
    <property type="protein sequence ID" value="ERF74198.1"/>
    <property type="molecule type" value="Genomic_DNA"/>
</dbReference>
<dbReference type="AlphaFoldDB" id="U1GPH8"/>
<keyword evidence="5" id="KW-0560">Oxidoreductase</keyword>
<evidence type="ECO:0000256" key="3">
    <source>
        <dbReference type="ARBA" id="ARBA00022723"/>
    </source>
</evidence>
<dbReference type="PROSITE" id="PS50292">
    <property type="entry name" value="PEROXIDASE_3"/>
    <property type="match status" value="1"/>
</dbReference>
<evidence type="ECO:0000256" key="2">
    <source>
        <dbReference type="ARBA" id="ARBA00022617"/>
    </source>
</evidence>
<dbReference type="GO" id="GO:0020037">
    <property type="term" value="F:heme binding"/>
    <property type="evidence" value="ECO:0007669"/>
    <property type="project" value="InterPro"/>
</dbReference>
<dbReference type="RefSeq" id="XP_007800137.1">
    <property type="nucleotide sequence ID" value="XM_007801946.1"/>
</dbReference>
<evidence type="ECO:0000256" key="4">
    <source>
        <dbReference type="ARBA" id="ARBA00022964"/>
    </source>
</evidence>
<dbReference type="GO" id="GO:0016705">
    <property type="term" value="F:oxidoreductase activity, acting on paired donors, with incorporation or reduction of molecular oxygen"/>
    <property type="evidence" value="ECO:0007669"/>
    <property type="project" value="InterPro"/>
</dbReference>
<keyword evidence="4" id="KW-0223">Dioxygenase</keyword>
<evidence type="ECO:0000313" key="9">
    <source>
        <dbReference type="Proteomes" id="UP000019373"/>
    </source>
</evidence>
<dbReference type="GO" id="GO:0004497">
    <property type="term" value="F:monooxygenase activity"/>
    <property type="evidence" value="ECO:0007669"/>
    <property type="project" value="InterPro"/>
</dbReference>
<sequence length="1085" mass="121171">MAAPISSSIPSRADIESALAQISSALHASFRPLPSQTGDNTYLPDKTAKASVLSGVKHLSVRNMHTLKDMLLEGLEGGLVDDRTYIMERVIQLAAELPLESKAGIGLTNGFLTKLWNDLGHPPISGLGPDQQYRNADGSNNNLLYPRLGAAGSPYARTVRPETMQPIGLPDPGVVFDSVMARKSFKPHPNKISSVLFHLASIIIHDLFKTSHKDPSSTNTSSYLDLAPLYGSNQEEQNLMRTFKDGKIKPDTFSEKRLHGFPPGVGVLVIMFNRFHNYTVEQLALINENGRFTKPIDSSKEDEWARYDDNLFQTGRLITCGLYVNIILKDYVRTILNLNRTASSWSLDPRSKNGKSLLNGGAAEAVGNQVSAEFNLVYRWHSCLSQRDEKWSEDLFGQMFPGKDSAQVSTDDFIRVMGEWERKLPRDPIERPFAKLQRCSNGRYKDEDLAAIFVEGVDDCAGAFGANHVPTVLRAVEVLGIQQARSWNLASLNEFRRHFNLAPHKTFEEINPDPVVAEQLKRLYDHPNAVEIYPGVVVEEAKEPVKPGSGLCTTYTISRAILSDAVALVRGDRFYTIDYTPKQLTNFGFSLVDYDLNVDFGCVFYKLILRALPRSFRQDSIYAHYPLVIPAENHDILSDLGQVGDYSFDKPASTPDLVIVSSYPTCRSILENNTDFKVVWGEAIEFLMHDAVAGKSYGSDYMLSGDCPRNARSRNLMESAMYPMNWEQDLSKFFEQITLKLLHRNAYKIANENQVDIVRDISNLAQVHFASIMFSLPLKTDENPRGLFAETELYLLIAVMFASVFYDVDPANSFPLKRAARSAAQKLGKLMEVKVRFIEKAGFLQNLLESFYRHNSLSDYGTRMIQRLLASGIPAKELAWTHILPTVGAIVANQSQLFCQCLDYYLSDEGSMLLPEINRLSKVNTVEADDLLLHYFMEGSRMRSTAGLSREATSSTEILDGNTRVQIEKGQRVLCSLVGASMDPAIFSNPHEVVLDRDLNLYIHYGIGPHQCLGYGLSKVAMTAMLKTIGQLDNLRRAPGPQGETKKVASPHGFTKYMTADQSSYVPFPATMKVRWDGELPPLAK</sequence>
<dbReference type="OrthoDB" id="823504at2759"/>
<dbReference type="InterPro" id="IPR034812">
    <property type="entry name" value="Ppo-like_N"/>
</dbReference>
<dbReference type="GO" id="GO:0005506">
    <property type="term" value="F:iron ion binding"/>
    <property type="evidence" value="ECO:0007669"/>
    <property type="project" value="InterPro"/>
</dbReference>
<dbReference type="CDD" id="cd20612">
    <property type="entry name" value="CYP_LDS-like_C"/>
    <property type="match status" value="1"/>
</dbReference>
<dbReference type="HOGENOM" id="CLU_002329_1_0_1"/>
<dbReference type="Proteomes" id="UP000019373">
    <property type="component" value="Unassembled WGS sequence"/>
</dbReference>
<dbReference type="InterPro" id="IPR050783">
    <property type="entry name" value="Oxylipin_biosynth_metab"/>
</dbReference>
<dbReference type="InterPro" id="IPR010255">
    <property type="entry name" value="Haem_peroxidase_sf"/>
</dbReference>
<keyword evidence="3 7" id="KW-0479">Metal-binding</keyword>
<proteinExistence type="predicted"/>
<dbReference type="Pfam" id="PF00067">
    <property type="entry name" value="p450"/>
    <property type="match status" value="1"/>
</dbReference>
<dbReference type="PANTHER" id="PTHR11903">
    <property type="entry name" value="PROSTAGLANDIN G/H SYNTHASE"/>
    <property type="match status" value="1"/>
</dbReference>
<evidence type="ECO:0000256" key="5">
    <source>
        <dbReference type="ARBA" id="ARBA00023002"/>
    </source>
</evidence>
<evidence type="ECO:0000256" key="7">
    <source>
        <dbReference type="PIRSR" id="PIRSR619791-2"/>
    </source>
</evidence>
<keyword evidence="2 7" id="KW-0349">Heme</keyword>
<protein>
    <submittedName>
        <fullName evidence="8">Psi-producing oxygenase A</fullName>
    </submittedName>
</protein>
<dbReference type="Pfam" id="PF03098">
    <property type="entry name" value="An_peroxidase"/>
    <property type="match status" value="2"/>
</dbReference>
<dbReference type="OMA" id="KIQWDGD"/>
<feature type="binding site" description="axial binding residue" evidence="7">
    <location>
        <position position="381"/>
    </location>
    <ligand>
        <name>heme b</name>
        <dbReference type="ChEBI" id="CHEBI:60344"/>
    </ligand>
    <ligandPart>
        <name>Fe</name>
        <dbReference type="ChEBI" id="CHEBI:18248"/>
    </ligandPart>
</feature>
<evidence type="ECO:0000256" key="1">
    <source>
        <dbReference type="ARBA" id="ARBA00011881"/>
    </source>
</evidence>
<comment type="subunit">
    <text evidence="1">Homotetramer.</text>
</comment>
<dbReference type="GO" id="GO:0051213">
    <property type="term" value="F:dioxygenase activity"/>
    <property type="evidence" value="ECO:0007669"/>
    <property type="project" value="UniProtKB-KW"/>
</dbReference>
<dbReference type="CDD" id="cd09817">
    <property type="entry name" value="linoleate_diol_synthase_like"/>
    <property type="match status" value="1"/>
</dbReference>
<dbReference type="GeneID" id="19238431"/>
<evidence type="ECO:0000313" key="8">
    <source>
        <dbReference type="EMBL" id="ERF74198.1"/>
    </source>
</evidence>
<dbReference type="GO" id="GO:0006979">
    <property type="term" value="P:response to oxidative stress"/>
    <property type="evidence" value="ECO:0007669"/>
    <property type="project" value="InterPro"/>
</dbReference>
<keyword evidence="9" id="KW-1185">Reference proteome</keyword>
<dbReference type="PANTHER" id="PTHR11903:SF37">
    <property type="entry name" value="PSI-PRODUCING OXYGENASE A"/>
    <property type="match status" value="1"/>
</dbReference>
<dbReference type="eggNOG" id="KOG2408">
    <property type="taxonomic scope" value="Eukaryota"/>
</dbReference>
<dbReference type="InterPro" id="IPR036396">
    <property type="entry name" value="Cyt_P450_sf"/>
</dbReference>
<dbReference type="PRINTS" id="PR00457">
    <property type="entry name" value="ANPEROXIDASE"/>
</dbReference>
<dbReference type="InterPro" id="IPR019791">
    <property type="entry name" value="Haem_peroxidase_animal"/>
</dbReference>
<dbReference type="SUPFAM" id="SSF48113">
    <property type="entry name" value="Heme-dependent peroxidases"/>
    <property type="match status" value="1"/>
</dbReference>
<dbReference type="Gene3D" id="1.10.630.10">
    <property type="entry name" value="Cytochrome P450"/>
    <property type="match status" value="1"/>
</dbReference>
<dbReference type="Gene3D" id="1.10.640.10">
    <property type="entry name" value="Haem peroxidase domain superfamily, animal type"/>
    <property type="match status" value="1"/>
</dbReference>
<organism evidence="8 9">
    <name type="scientific">Endocarpon pusillum (strain Z07020 / HMAS-L-300199)</name>
    <name type="common">Lichen-forming fungus</name>
    <dbReference type="NCBI Taxonomy" id="1263415"/>
    <lineage>
        <taxon>Eukaryota</taxon>
        <taxon>Fungi</taxon>
        <taxon>Dikarya</taxon>
        <taxon>Ascomycota</taxon>
        <taxon>Pezizomycotina</taxon>
        <taxon>Eurotiomycetes</taxon>
        <taxon>Chaetothyriomycetidae</taxon>
        <taxon>Verrucariales</taxon>
        <taxon>Verrucariaceae</taxon>
        <taxon>Endocarpon</taxon>
    </lineage>
</organism>
<gene>
    <name evidence="8" type="ORF">EPUS_03388</name>
</gene>
<evidence type="ECO:0000256" key="6">
    <source>
        <dbReference type="ARBA" id="ARBA00023004"/>
    </source>
</evidence>
<dbReference type="SUPFAM" id="SSF48264">
    <property type="entry name" value="Cytochrome P450"/>
    <property type="match status" value="1"/>
</dbReference>
<accession>U1GPH8</accession>
<dbReference type="InterPro" id="IPR037120">
    <property type="entry name" value="Haem_peroxidase_sf_animal"/>
</dbReference>